<dbReference type="Gene3D" id="3.90.70.10">
    <property type="entry name" value="Cysteine proteinases"/>
    <property type="match status" value="1"/>
</dbReference>
<dbReference type="InterPro" id="IPR022684">
    <property type="entry name" value="Calpain_cysteine_protease"/>
</dbReference>
<evidence type="ECO:0000256" key="7">
    <source>
        <dbReference type="SAM" id="MobiDB-lite"/>
    </source>
</evidence>
<gene>
    <name evidence="9" type="ORF">EGYM00163_LOCUS22826</name>
</gene>
<evidence type="ECO:0000259" key="8">
    <source>
        <dbReference type="PROSITE" id="PS50203"/>
    </source>
</evidence>
<proteinExistence type="inferred from homology"/>
<sequence>MALVAPPSSDHSTASAAKAKQHEQVKELVSTLGREKLEEKLLECSIQGFAVAEPKFKFEEPQMRKNGFGMLKERLLFERFKLPDPLDPEADHKMPPYLDQAAAWCLVEAKLCRHNQKPFIDPEQAELELQEAVVYNQISTKIRGDEELEHLKEVARREEEIISARRDLLANILGKIHGWRRPYQILPEPILFGYGNTLLQNEPRNAKKKRDPKAGRRKSVGVKFDLDRIPTMVKFQNTSIFYDVHFLVAVAMVTTKKSLFSKIFVSAEHADVGMYTFQFYQTFVDEMHTRGWQTVSVDNLIPVDGDLKAVLGELENPNECWLVYLEKAYAKFIGSYSKLHHGDVADVIEHLTGGETLLEEWSPEEISVEAMSRVWWNLNENYRHGLLSAACMLEDKPRPVKGSDTRHKYRQKEDYIEWNDSSVVVLATCEVPFKAAPGVEACTKKLIKMRNIYGNQTWFGDWSNDHRTWNKDNRRLTGYPQDAQDDCIFWMAIEDFVKNYNTVLTCQGFESAPEVFYRHLELQREGALPFYAHQYLLTVVDPFDPGFQNAQKRKEAEKQTKRTRPNLLHVKDMHKFEDEADEDIPEDSDDEDDWTREAAMKSLENQDKAMENITRDANMGQLNATMDGKESDVLSASRSSKVSSMSDFSDFTELAASMSDAKEARDQFSFKKLKQDISRGNAELVEIEEQEEKELGPKFTALIDVSQPPHFSHVATTALTVTDLIPMTVNLFQVRGPGLQPCSFEENSKIAGTTDAEEGDLSHYRFPVNNLVAMKEDKGDNQYQIRRSIVLKPGHYVLAVHQEQYWEHVHYCLKLTTEDDKSFPTNYVCKITELGSCGNPVKQADDEQAAAEAGKQEQIAMEAQVGYRA</sequence>
<evidence type="ECO:0000256" key="2">
    <source>
        <dbReference type="ARBA" id="ARBA00022670"/>
    </source>
</evidence>
<feature type="domain" description="Calpain catalytic" evidence="8">
    <location>
        <begin position="179"/>
        <end position="509"/>
    </location>
</feature>
<dbReference type="PANTHER" id="PTHR10183:SF379">
    <property type="entry name" value="CALPAIN-5"/>
    <property type="match status" value="1"/>
</dbReference>
<dbReference type="PANTHER" id="PTHR10183">
    <property type="entry name" value="CALPAIN"/>
    <property type="match status" value="1"/>
</dbReference>
<evidence type="ECO:0000313" key="9">
    <source>
        <dbReference type="EMBL" id="CAE0811678.1"/>
    </source>
</evidence>
<feature type="active site" evidence="5">
    <location>
        <position position="451"/>
    </location>
</feature>
<evidence type="ECO:0000256" key="1">
    <source>
        <dbReference type="ARBA" id="ARBA00007623"/>
    </source>
</evidence>
<keyword evidence="3" id="KW-0378">Hydrolase</keyword>
<dbReference type="Pfam" id="PF00648">
    <property type="entry name" value="Peptidase_C2"/>
    <property type="match status" value="1"/>
</dbReference>
<dbReference type="AlphaFoldDB" id="A0A7S4FSR6"/>
<dbReference type="SUPFAM" id="SSF54001">
    <property type="entry name" value="Cysteine proteinases"/>
    <property type="match status" value="1"/>
</dbReference>
<dbReference type="GO" id="GO:0004198">
    <property type="term" value="F:calcium-dependent cysteine-type endopeptidase activity"/>
    <property type="evidence" value="ECO:0007669"/>
    <property type="project" value="InterPro"/>
</dbReference>
<keyword evidence="2" id="KW-0645">Protease</keyword>
<evidence type="ECO:0000256" key="3">
    <source>
        <dbReference type="ARBA" id="ARBA00022801"/>
    </source>
</evidence>
<comment type="caution">
    <text evidence="6">Lacks conserved residue(s) required for the propagation of feature annotation.</text>
</comment>
<dbReference type="InterPro" id="IPR038765">
    <property type="entry name" value="Papain-like_cys_pep_sf"/>
</dbReference>
<organism evidence="9">
    <name type="scientific">Eutreptiella gymnastica</name>
    <dbReference type="NCBI Taxonomy" id="73025"/>
    <lineage>
        <taxon>Eukaryota</taxon>
        <taxon>Discoba</taxon>
        <taxon>Euglenozoa</taxon>
        <taxon>Euglenida</taxon>
        <taxon>Spirocuta</taxon>
        <taxon>Euglenophyceae</taxon>
        <taxon>Eutreptiales</taxon>
        <taxon>Eutreptiaceae</taxon>
        <taxon>Eutreptiella</taxon>
    </lineage>
</organism>
<evidence type="ECO:0000256" key="6">
    <source>
        <dbReference type="PROSITE-ProRule" id="PRU00239"/>
    </source>
</evidence>
<dbReference type="EMBL" id="HBJA01064693">
    <property type="protein sequence ID" value="CAE0811678.1"/>
    <property type="molecule type" value="Transcribed_RNA"/>
</dbReference>
<comment type="similarity">
    <text evidence="1">Belongs to the peptidase C2 family.</text>
</comment>
<dbReference type="InterPro" id="IPR001300">
    <property type="entry name" value="Peptidase_C2_calpain_cat"/>
</dbReference>
<protein>
    <recommendedName>
        <fullName evidence="8">Calpain catalytic domain-containing protein</fullName>
    </recommendedName>
</protein>
<dbReference type="GO" id="GO:0006508">
    <property type="term" value="P:proteolysis"/>
    <property type="evidence" value="ECO:0007669"/>
    <property type="project" value="UniProtKB-KW"/>
</dbReference>
<feature type="region of interest" description="Disordered" evidence="7">
    <location>
        <begin position="1"/>
        <end position="22"/>
    </location>
</feature>
<dbReference type="SMART" id="SM00230">
    <property type="entry name" value="CysPc"/>
    <property type="match status" value="1"/>
</dbReference>
<evidence type="ECO:0000256" key="5">
    <source>
        <dbReference type="PIRSR" id="PIRSR622684-1"/>
    </source>
</evidence>
<accession>A0A7S4FSR6</accession>
<name>A0A7S4FSR6_9EUGL</name>
<evidence type="ECO:0000256" key="4">
    <source>
        <dbReference type="ARBA" id="ARBA00022807"/>
    </source>
</evidence>
<keyword evidence="4" id="KW-0788">Thiol protease</keyword>
<dbReference type="PROSITE" id="PS50203">
    <property type="entry name" value="CALPAIN_CAT"/>
    <property type="match status" value="1"/>
</dbReference>
<reference evidence="9" key="1">
    <citation type="submission" date="2021-01" db="EMBL/GenBank/DDBJ databases">
        <authorList>
            <person name="Corre E."/>
            <person name="Pelletier E."/>
            <person name="Niang G."/>
            <person name="Scheremetjew M."/>
            <person name="Finn R."/>
            <person name="Kale V."/>
            <person name="Holt S."/>
            <person name="Cochrane G."/>
            <person name="Meng A."/>
            <person name="Brown T."/>
            <person name="Cohen L."/>
        </authorList>
    </citation>
    <scope>NUCLEOTIDE SEQUENCE</scope>
    <source>
        <strain evidence="9">CCMP1594</strain>
    </source>
</reference>